<dbReference type="Proteomes" id="UP000887564">
    <property type="component" value="Unplaced"/>
</dbReference>
<evidence type="ECO:0000313" key="3">
    <source>
        <dbReference type="WBParaSite" id="PEQ_0000590401-mRNA-1"/>
    </source>
</evidence>
<feature type="transmembrane region" description="Helical" evidence="1">
    <location>
        <begin position="35"/>
        <end position="58"/>
    </location>
</feature>
<evidence type="ECO:0000313" key="2">
    <source>
        <dbReference type="Proteomes" id="UP000887564"/>
    </source>
</evidence>
<keyword evidence="1" id="KW-0812">Transmembrane</keyword>
<sequence length="121" mass="13013">MCCTLDIVEDVFSSLVFTSSTSCWRSLSITCSPNVFALLNSLPYIPIVAVLFAFNIFVSSLTESFSVASDGLPTDDRCSDDGIMLSDVCVEDLVLDDTCSSRILSSSSMARRSSPDALFIG</sequence>
<organism evidence="2 3">
    <name type="scientific">Parascaris equorum</name>
    <name type="common">Equine roundworm</name>
    <dbReference type="NCBI Taxonomy" id="6256"/>
    <lineage>
        <taxon>Eukaryota</taxon>
        <taxon>Metazoa</taxon>
        <taxon>Ecdysozoa</taxon>
        <taxon>Nematoda</taxon>
        <taxon>Chromadorea</taxon>
        <taxon>Rhabditida</taxon>
        <taxon>Spirurina</taxon>
        <taxon>Ascaridomorpha</taxon>
        <taxon>Ascaridoidea</taxon>
        <taxon>Ascarididae</taxon>
        <taxon>Parascaris</taxon>
    </lineage>
</organism>
<accession>A0A914RV79</accession>
<keyword evidence="1" id="KW-1133">Transmembrane helix</keyword>
<reference evidence="3" key="1">
    <citation type="submission" date="2022-11" db="UniProtKB">
        <authorList>
            <consortium name="WormBaseParasite"/>
        </authorList>
    </citation>
    <scope>IDENTIFICATION</scope>
</reference>
<evidence type="ECO:0000256" key="1">
    <source>
        <dbReference type="SAM" id="Phobius"/>
    </source>
</evidence>
<dbReference type="WBParaSite" id="PEQ_0000590401-mRNA-1">
    <property type="protein sequence ID" value="PEQ_0000590401-mRNA-1"/>
    <property type="gene ID" value="PEQ_0000590401"/>
</dbReference>
<dbReference type="AlphaFoldDB" id="A0A914RV79"/>
<protein>
    <submittedName>
        <fullName evidence="3">Uncharacterized protein</fullName>
    </submittedName>
</protein>
<proteinExistence type="predicted"/>
<keyword evidence="2" id="KW-1185">Reference proteome</keyword>
<name>A0A914RV79_PAREQ</name>
<keyword evidence="1" id="KW-0472">Membrane</keyword>